<dbReference type="Pfam" id="PF09719">
    <property type="entry name" value="C_GCAxxG_C_C"/>
    <property type="match status" value="1"/>
</dbReference>
<dbReference type="Proteomes" id="UP000199584">
    <property type="component" value="Unassembled WGS sequence"/>
</dbReference>
<proteinExistence type="predicted"/>
<accession>A0A1I6EFE0</accession>
<keyword evidence="2" id="KW-1185">Reference proteome</keyword>
<dbReference type="InterPro" id="IPR010181">
    <property type="entry name" value="CGCAxxGCC_motif"/>
</dbReference>
<gene>
    <name evidence="1" type="ORF">SAMN05660706_1409</name>
</gene>
<dbReference type="STRING" id="39060.SAMN05660706_1409"/>
<dbReference type="AlphaFoldDB" id="A0A1I6EFE0"/>
<name>A0A1I6EFE0_9FIRM</name>
<evidence type="ECO:0000313" key="1">
    <source>
        <dbReference type="EMBL" id="SFR16425.1"/>
    </source>
</evidence>
<protein>
    <submittedName>
        <fullName evidence="1">C_GCAxxG_C_C family probable redox protein</fullName>
    </submittedName>
</protein>
<dbReference type="EMBL" id="FOYM01000040">
    <property type="protein sequence ID" value="SFR16425.1"/>
    <property type="molecule type" value="Genomic_DNA"/>
</dbReference>
<dbReference type="RefSeq" id="WP_092487369.1">
    <property type="nucleotide sequence ID" value="NZ_FOYM01000040.1"/>
</dbReference>
<organism evidence="1 2">
    <name type="scientific">Desulfoscipio geothermicus DSM 3669</name>
    <dbReference type="NCBI Taxonomy" id="1121426"/>
    <lineage>
        <taxon>Bacteria</taxon>
        <taxon>Bacillati</taxon>
        <taxon>Bacillota</taxon>
        <taxon>Clostridia</taxon>
        <taxon>Eubacteriales</taxon>
        <taxon>Desulfallaceae</taxon>
        <taxon>Desulfoscipio</taxon>
    </lineage>
</organism>
<reference evidence="2" key="1">
    <citation type="submission" date="2016-10" db="EMBL/GenBank/DDBJ databases">
        <authorList>
            <person name="Varghese N."/>
            <person name="Submissions S."/>
        </authorList>
    </citation>
    <scope>NUCLEOTIDE SEQUENCE [LARGE SCALE GENOMIC DNA]</scope>
    <source>
        <strain evidence="2">DSM 3669</strain>
    </source>
</reference>
<sequence length="150" mass="16482">MLAQKASDIAKEAMGKGHNCCEAVLMAANEVWSLKLSPDTLAAGVFFREGMGSGCSCGALVGLVMISGILSRKYPHPLGKELAPYLYRRFKEQFGSSCCRVLCSNRPLRERIGKKGCKILTGNTATLMVEVWEEVIRGTEQNFRNYTNAQ</sequence>
<dbReference type="OrthoDB" id="190287at2"/>
<evidence type="ECO:0000313" key="2">
    <source>
        <dbReference type="Proteomes" id="UP000199584"/>
    </source>
</evidence>
<dbReference type="NCBIfam" id="TIGR01909">
    <property type="entry name" value="C_GCAxxG_C_C"/>
    <property type="match status" value="1"/>
</dbReference>